<accession>B7UG33</accession>
<reference evidence="1 2" key="1">
    <citation type="journal article" date="2009" name="J. Bacteriol.">
        <title>Complete genome sequence and comparative genome analysis of enteropathogenic Escherichia coli O127:H6 strain E2348/69.</title>
        <authorList>
            <person name="Iguchi A."/>
            <person name="Thomson N.R."/>
            <person name="Ogura Y."/>
            <person name="Saunders D."/>
            <person name="Ooka T."/>
            <person name="Henderson I.R."/>
            <person name="Harris D."/>
            <person name="Asadulghani M."/>
            <person name="Kurokawa K."/>
            <person name="Dean P."/>
            <person name="Kenny B."/>
            <person name="Quail M.A."/>
            <person name="Thurston S."/>
            <person name="Dougan G."/>
            <person name="Hayashi T."/>
            <person name="Parkhill J."/>
            <person name="Frankel G."/>
        </authorList>
    </citation>
    <scope>NUCLEOTIDE SEQUENCE [LARGE SCALE GENOMIC DNA]</scope>
    <source>
        <strain evidence="2">E2348/69 / EPEC</strain>
    </source>
</reference>
<sequence length="70" mass="8136">MRKTGQHKPMARLNVKVIPPDSETMNGIFAEIERKYAHQPMTPKVIDEMQREAARLVRRATNTKVTFVRD</sequence>
<dbReference type="HOGENOM" id="CLU_209032_0_0_6"/>
<protein>
    <submittedName>
        <fullName evidence="1">Uncharacterized protein</fullName>
    </submittedName>
</protein>
<gene>
    <name evidence="1" type="ordered locus">E2348C_2515</name>
</gene>
<dbReference type="AlphaFoldDB" id="B7UG33"/>
<organism evidence="1 2">
    <name type="scientific">Escherichia coli O127:H6 (strain E2348/69 / EPEC)</name>
    <dbReference type="NCBI Taxonomy" id="574521"/>
    <lineage>
        <taxon>Bacteria</taxon>
        <taxon>Pseudomonadati</taxon>
        <taxon>Pseudomonadota</taxon>
        <taxon>Gammaproteobacteria</taxon>
        <taxon>Enterobacterales</taxon>
        <taxon>Enterobacteriaceae</taxon>
        <taxon>Escherichia</taxon>
    </lineage>
</organism>
<evidence type="ECO:0000313" key="2">
    <source>
        <dbReference type="Proteomes" id="UP000008205"/>
    </source>
</evidence>
<proteinExistence type="predicted"/>
<dbReference type="Proteomes" id="UP000008205">
    <property type="component" value="Chromosome"/>
</dbReference>
<dbReference type="KEGG" id="ecg:E2348C_2515"/>
<dbReference type="EMBL" id="FM180568">
    <property type="protein sequence ID" value="CAS10063.1"/>
    <property type="molecule type" value="Genomic_DNA"/>
</dbReference>
<evidence type="ECO:0000313" key="1">
    <source>
        <dbReference type="EMBL" id="CAS10063.1"/>
    </source>
</evidence>
<name>B7UG33_ECO27</name>
<keyword evidence="2" id="KW-1185">Reference proteome</keyword>